<feature type="compositionally biased region" description="Low complexity" evidence="12">
    <location>
        <begin position="51"/>
        <end position="67"/>
    </location>
</feature>
<feature type="domain" description="PX" evidence="13">
    <location>
        <begin position="592"/>
        <end position="708"/>
    </location>
</feature>
<dbReference type="PANTHER" id="PTHR10555">
    <property type="entry name" value="SORTING NEXIN"/>
    <property type="match status" value="1"/>
</dbReference>
<keyword evidence="11" id="KW-0175">Coiled coil</keyword>
<protein>
    <recommendedName>
        <fullName evidence="13">PX domain-containing protein</fullName>
    </recommendedName>
</protein>
<feature type="compositionally biased region" description="Basic and acidic residues" evidence="12">
    <location>
        <begin position="305"/>
        <end position="320"/>
    </location>
</feature>
<dbReference type="InterPro" id="IPR001683">
    <property type="entry name" value="PX_dom"/>
</dbReference>
<evidence type="ECO:0000313" key="14">
    <source>
        <dbReference type="EMBL" id="WWC88545.1"/>
    </source>
</evidence>
<evidence type="ECO:0000256" key="2">
    <source>
        <dbReference type="ARBA" id="ARBA00004496"/>
    </source>
</evidence>
<dbReference type="GeneID" id="91094126"/>
<dbReference type="FunFam" id="1.20.1270.60:FF:000022">
    <property type="entry name" value="Sorting nexin 3 protein"/>
    <property type="match status" value="1"/>
</dbReference>
<evidence type="ECO:0000256" key="7">
    <source>
        <dbReference type="ARBA" id="ARBA00022553"/>
    </source>
</evidence>
<reference evidence="14 15" key="1">
    <citation type="submission" date="2024-01" db="EMBL/GenBank/DDBJ databases">
        <title>Comparative genomics of Cryptococcus and Kwoniella reveals pathogenesis evolution and contrasting modes of karyotype evolution via chromosome fusion or intercentromeric recombination.</title>
        <authorList>
            <person name="Coelho M.A."/>
            <person name="David-Palma M."/>
            <person name="Shea T."/>
            <person name="Bowers K."/>
            <person name="McGinley-Smith S."/>
            <person name="Mohammad A.W."/>
            <person name="Gnirke A."/>
            <person name="Yurkov A.M."/>
            <person name="Nowrousian M."/>
            <person name="Sun S."/>
            <person name="Cuomo C.A."/>
            <person name="Heitman J."/>
        </authorList>
    </citation>
    <scope>NUCLEOTIDE SEQUENCE [LARGE SCALE GENOMIC DNA]</scope>
    <source>
        <strain evidence="14 15">CBS 6074</strain>
    </source>
</reference>
<feature type="compositionally biased region" description="Low complexity" evidence="12">
    <location>
        <begin position="1"/>
        <end position="21"/>
    </location>
</feature>
<dbReference type="GO" id="GO:0015031">
    <property type="term" value="P:protein transport"/>
    <property type="evidence" value="ECO:0007669"/>
    <property type="project" value="UniProtKB-KW"/>
</dbReference>
<dbReference type="SUPFAM" id="SSF64268">
    <property type="entry name" value="PX domain"/>
    <property type="match status" value="1"/>
</dbReference>
<feature type="region of interest" description="Disordered" evidence="12">
    <location>
        <begin position="1"/>
        <end position="425"/>
    </location>
</feature>
<feature type="compositionally biased region" description="Basic and acidic residues" evidence="12">
    <location>
        <begin position="256"/>
        <end position="283"/>
    </location>
</feature>
<keyword evidence="9" id="KW-0333">Golgi apparatus</keyword>
<feature type="coiled-coil region" evidence="11">
    <location>
        <begin position="863"/>
        <end position="943"/>
    </location>
</feature>
<dbReference type="InterPro" id="IPR015404">
    <property type="entry name" value="Vps5_C"/>
</dbReference>
<proteinExistence type="inferred from homology"/>
<evidence type="ECO:0000256" key="6">
    <source>
        <dbReference type="ARBA" id="ARBA00022490"/>
    </source>
</evidence>
<evidence type="ECO:0000256" key="10">
    <source>
        <dbReference type="ARBA" id="ARBA00023136"/>
    </source>
</evidence>
<dbReference type="PANTHER" id="PTHR10555:SF170">
    <property type="entry name" value="FI18122P1"/>
    <property type="match status" value="1"/>
</dbReference>
<dbReference type="Gene3D" id="1.20.1270.60">
    <property type="entry name" value="Arfaptin homology (AH) domain/BAR domain"/>
    <property type="match status" value="1"/>
</dbReference>
<evidence type="ECO:0000256" key="8">
    <source>
        <dbReference type="ARBA" id="ARBA00022927"/>
    </source>
</evidence>
<feature type="compositionally biased region" description="Acidic residues" evidence="12">
    <location>
        <begin position="198"/>
        <end position="208"/>
    </location>
</feature>
<dbReference type="InterPro" id="IPR036871">
    <property type="entry name" value="PX_dom_sf"/>
</dbReference>
<keyword evidence="10" id="KW-0472">Membrane</keyword>
<dbReference type="InterPro" id="IPR027267">
    <property type="entry name" value="AH/BAR_dom_sf"/>
</dbReference>
<comment type="subcellular location">
    <subcellularLocation>
        <location evidence="2">Cytoplasm</location>
    </subcellularLocation>
    <subcellularLocation>
        <location evidence="3">Golgi apparatus</location>
    </subcellularLocation>
    <subcellularLocation>
        <location evidence="1">Membrane</location>
        <topology evidence="1">Peripheral membrane protein</topology>
        <orientation evidence="1">Cytoplasmic side</orientation>
    </subcellularLocation>
</comment>
<evidence type="ECO:0000256" key="11">
    <source>
        <dbReference type="SAM" id="Coils"/>
    </source>
</evidence>
<gene>
    <name evidence="14" type="ORF">L201_003456</name>
</gene>
<keyword evidence="7" id="KW-0597">Phosphoprotein</keyword>
<evidence type="ECO:0000256" key="9">
    <source>
        <dbReference type="ARBA" id="ARBA00023034"/>
    </source>
</evidence>
<keyword evidence="5" id="KW-0813">Transport</keyword>
<sequence length="975" mass="106869">MDEEASFSALLSSSTAPSRPSWDTPVGGTTADDPWANPFSDTTISSNPFATSTPFSSTILPPSTSITNDPSLQPFGAIPESPIDEINTSPYVAKLEEDVSNGIGKLPDPPSVIAAREQEQQQQSQSQNQNQGLYASSSFNTPIPTPFDQSQDINPFSSSSTSNDPANKPFIPPSSSSPEQPFQQINQQKLKELPSSLIDEDLMAESDPEQSLKKAFVKSTPIPRTASPAANPNANKIVTPEKKTYVFTPSNHKKPVKEDTKTKKEEKKTVNQDEGDVHDKKANVAEGEENGDKKKQSVVEEDQVKDESKVQADSVKGVESEKDEETASGPSKLDASPIKETPSSSVVEDAKDTTPTIKSPKSPTSIPLPHSNLATPTISRVPTPLPPSTMNNKLDNTEASSVLATPSTDRVSVSPLDAPSADAEEQDYGFKSLSIGGSALSSAPPVPEKEWGSNATTADVTSPPSSRFGGKGWGVLDDDTSSTQEDGLFGKGGPSPNHARSDLWGTNDPSTGWGETSMEDALASAGPSGSNARSYDSNTSSSLESPSRITTSLSGSQSTIDDSNSSSFSPSVSNSNNNTPTTSPRKKLSALPIFQITVSDPTKVGDPVRGYTVYTVKTTTTSPHYRKGNFSVLRRFSDFLWLLDLLNFNNPGIIIPPMPGKHIIGRFQDQFIETRRMALQNFLTKITNHPILQLDQDLKLFLESDSFAYDSKIRKQEIIAIEKSQQPTNSSGLFSNGIGVGSNKFIEFDDWFESRNNFLNSLENQLKNLSKSIDLTSKSKLELSQTILIFSESLLILSESDLGLNLTKSLKELNNITQKENELYENQAKSDVINLLNLTDEYIRFIQSVKFTFSSRIKSHHQLKSAENHLNRLISQREKLRSTGQINEKVNQILAEINEAEKQVRESKLNFENITKLIKSEFIRFEKQRIEEFKSTLESYLNDLIENQNTLIELWENFHKSLIPIVDKSNKSSIA</sequence>
<dbReference type="RefSeq" id="XP_066075308.1">
    <property type="nucleotide sequence ID" value="XM_066219211.1"/>
</dbReference>
<evidence type="ECO:0000259" key="13">
    <source>
        <dbReference type="PROSITE" id="PS50195"/>
    </source>
</evidence>
<dbReference type="AlphaFoldDB" id="A0AAX4JVH3"/>
<dbReference type="Gene3D" id="3.30.1520.10">
    <property type="entry name" value="Phox-like domain"/>
    <property type="match status" value="1"/>
</dbReference>
<dbReference type="PROSITE" id="PS50195">
    <property type="entry name" value="PX"/>
    <property type="match status" value="1"/>
</dbReference>
<feature type="compositionally biased region" description="Polar residues" evidence="12">
    <location>
        <begin position="388"/>
        <end position="411"/>
    </location>
</feature>
<feature type="compositionally biased region" description="Low complexity" evidence="12">
    <location>
        <begin position="563"/>
        <end position="583"/>
    </location>
</feature>
<feature type="compositionally biased region" description="Polar residues" evidence="12">
    <location>
        <begin position="132"/>
        <end position="165"/>
    </location>
</feature>
<evidence type="ECO:0000256" key="4">
    <source>
        <dbReference type="ARBA" id="ARBA00010883"/>
    </source>
</evidence>
<dbReference type="GO" id="GO:0005829">
    <property type="term" value="C:cytosol"/>
    <property type="evidence" value="ECO:0007669"/>
    <property type="project" value="GOC"/>
</dbReference>
<accession>A0AAX4JVH3</accession>
<dbReference type="GO" id="GO:0005768">
    <property type="term" value="C:endosome"/>
    <property type="evidence" value="ECO:0007669"/>
    <property type="project" value="TreeGrafter"/>
</dbReference>
<dbReference type="GO" id="GO:0042147">
    <property type="term" value="P:retrograde transport, endosome to Golgi"/>
    <property type="evidence" value="ECO:0007669"/>
    <property type="project" value="TreeGrafter"/>
</dbReference>
<dbReference type="EMBL" id="CP144101">
    <property type="protein sequence ID" value="WWC88545.1"/>
    <property type="molecule type" value="Genomic_DNA"/>
</dbReference>
<feature type="compositionally biased region" description="Low complexity" evidence="12">
    <location>
        <begin position="173"/>
        <end position="185"/>
    </location>
</feature>
<dbReference type="GO" id="GO:0030904">
    <property type="term" value="C:retromer complex"/>
    <property type="evidence" value="ECO:0007669"/>
    <property type="project" value="UniProtKB-ARBA"/>
</dbReference>
<keyword evidence="6" id="KW-0963">Cytoplasm</keyword>
<keyword evidence="8" id="KW-0653">Protein transport</keyword>
<feature type="compositionally biased region" description="Polar residues" evidence="12">
    <location>
        <begin position="39"/>
        <end position="50"/>
    </location>
</feature>
<evidence type="ECO:0000256" key="3">
    <source>
        <dbReference type="ARBA" id="ARBA00004555"/>
    </source>
</evidence>
<evidence type="ECO:0000256" key="5">
    <source>
        <dbReference type="ARBA" id="ARBA00022448"/>
    </source>
</evidence>
<feature type="compositionally biased region" description="Low complexity" evidence="12">
    <location>
        <begin position="120"/>
        <end position="131"/>
    </location>
</feature>
<dbReference type="Proteomes" id="UP001355207">
    <property type="component" value="Chromosome 4"/>
</dbReference>
<organism evidence="14 15">
    <name type="scientific">Kwoniella dendrophila CBS 6074</name>
    <dbReference type="NCBI Taxonomy" id="1295534"/>
    <lineage>
        <taxon>Eukaryota</taxon>
        <taxon>Fungi</taxon>
        <taxon>Dikarya</taxon>
        <taxon>Basidiomycota</taxon>
        <taxon>Agaricomycotina</taxon>
        <taxon>Tremellomycetes</taxon>
        <taxon>Tremellales</taxon>
        <taxon>Cryptococcaceae</taxon>
        <taxon>Kwoniella</taxon>
    </lineage>
</organism>
<dbReference type="Pfam" id="PF09325">
    <property type="entry name" value="Vps5"/>
    <property type="match status" value="1"/>
</dbReference>
<feature type="compositionally biased region" description="Low complexity" evidence="12">
    <location>
        <begin position="353"/>
        <end position="367"/>
    </location>
</feature>
<feature type="region of interest" description="Disordered" evidence="12">
    <location>
        <begin position="437"/>
        <end position="586"/>
    </location>
</feature>
<dbReference type="GO" id="GO:0005794">
    <property type="term" value="C:Golgi apparatus"/>
    <property type="evidence" value="ECO:0007669"/>
    <property type="project" value="UniProtKB-SubCell"/>
</dbReference>
<evidence type="ECO:0000313" key="15">
    <source>
        <dbReference type="Proteomes" id="UP001355207"/>
    </source>
</evidence>
<keyword evidence="15" id="KW-1185">Reference proteome</keyword>
<name>A0AAX4JVH3_9TREE</name>
<feature type="compositionally biased region" description="Polar residues" evidence="12">
    <location>
        <begin position="453"/>
        <end position="465"/>
    </location>
</feature>
<evidence type="ECO:0000256" key="12">
    <source>
        <dbReference type="SAM" id="MobiDB-lite"/>
    </source>
</evidence>
<evidence type="ECO:0000256" key="1">
    <source>
        <dbReference type="ARBA" id="ARBA00004287"/>
    </source>
</evidence>
<dbReference type="GO" id="GO:0035091">
    <property type="term" value="F:phosphatidylinositol binding"/>
    <property type="evidence" value="ECO:0007669"/>
    <property type="project" value="InterPro"/>
</dbReference>
<feature type="compositionally biased region" description="Polar residues" evidence="12">
    <location>
        <begin position="527"/>
        <end position="562"/>
    </location>
</feature>
<comment type="similarity">
    <text evidence="4">Belongs to the sorting nexin family.</text>
</comment>
<dbReference type="GO" id="GO:0045053">
    <property type="term" value="P:protein retention in Golgi apparatus"/>
    <property type="evidence" value="ECO:0007669"/>
    <property type="project" value="TreeGrafter"/>
</dbReference>
<dbReference type="Pfam" id="PF00787">
    <property type="entry name" value="PX"/>
    <property type="match status" value="1"/>
</dbReference>
<dbReference type="SMART" id="SM00312">
    <property type="entry name" value="PX"/>
    <property type="match status" value="1"/>
</dbReference>